<reference evidence="8 9" key="1">
    <citation type="submission" date="2020-07" db="EMBL/GenBank/DDBJ databases">
        <title>Halieaceae bacterium, F7430, whole genome shotgun sequencing project.</title>
        <authorList>
            <person name="Jiang S."/>
            <person name="Liu Z.W."/>
            <person name="Du Z.J."/>
        </authorList>
    </citation>
    <scope>NUCLEOTIDE SEQUENCE [LARGE SCALE GENOMIC DNA]</scope>
    <source>
        <strain evidence="8 9">F7430</strain>
    </source>
</reference>
<dbReference type="InterPro" id="IPR017972">
    <property type="entry name" value="Cyt_P450_CS"/>
</dbReference>
<evidence type="ECO:0000256" key="3">
    <source>
        <dbReference type="ARBA" id="ARBA00022723"/>
    </source>
</evidence>
<evidence type="ECO:0000256" key="7">
    <source>
        <dbReference type="RuleBase" id="RU000461"/>
    </source>
</evidence>
<evidence type="ECO:0000256" key="4">
    <source>
        <dbReference type="ARBA" id="ARBA00023002"/>
    </source>
</evidence>
<dbReference type="InterPro" id="IPR036396">
    <property type="entry name" value="Cyt_P450_sf"/>
</dbReference>
<protein>
    <submittedName>
        <fullName evidence="8">Cytochrome P450</fullName>
    </submittedName>
</protein>
<dbReference type="SUPFAM" id="SSF48264">
    <property type="entry name" value="Cytochrome P450"/>
    <property type="match status" value="1"/>
</dbReference>
<dbReference type="InterPro" id="IPR001128">
    <property type="entry name" value="Cyt_P450"/>
</dbReference>
<evidence type="ECO:0000256" key="1">
    <source>
        <dbReference type="ARBA" id="ARBA00010617"/>
    </source>
</evidence>
<dbReference type="Proteomes" id="UP000539350">
    <property type="component" value="Unassembled WGS sequence"/>
</dbReference>
<dbReference type="FunFam" id="1.10.630.10:FF:000018">
    <property type="entry name" value="Cytochrome P450 monooxygenase"/>
    <property type="match status" value="1"/>
</dbReference>
<evidence type="ECO:0000256" key="5">
    <source>
        <dbReference type="ARBA" id="ARBA00023004"/>
    </source>
</evidence>
<dbReference type="AlphaFoldDB" id="A0A7W2TUP2"/>
<keyword evidence="4 7" id="KW-0560">Oxidoreductase</keyword>
<dbReference type="GO" id="GO:0005506">
    <property type="term" value="F:iron ion binding"/>
    <property type="evidence" value="ECO:0007669"/>
    <property type="project" value="InterPro"/>
</dbReference>
<dbReference type="InterPro" id="IPR002397">
    <property type="entry name" value="Cyt_P450_B"/>
</dbReference>
<keyword evidence="6 7" id="KW-0503">Monooxygenase</keyword>
<dbReference type="Gene3D" id="1.10.630.10">
    <property type="entry name" value="Cytochrome P450"/>
    <property type="match status" value="1"/>
</dbReference>
<gene>
    <name evidence="8" type="ORF">H2508_03870</name>
</gene>
<evidence type="ECO:0000313" key="8">
    <source>
        <dbReference type="EMBL" id="MBA6412241.1"/>
    </source>
</evidence>
<comment type="similarity">
    <text evidence="1 7">Belongs to the cytochrome P450 family.</text>
</comment>
<dbReference type="PANTHER" id="PTHR46696:SF4">
    <property type="entry name" value="BIOTIN BIOSYNTHESIS CYTOCHROME P450"/>
    <property type="match status" value="1"/>
</dbReference>
<dbReference type="RefSeq" id="WP_182169052.1">
    <property type="nucleotide sequence ID" value="NZ_JACFXU010000013.1"/>
</dbReference>
<dbReference type="PROSITE" id="PS00086">
    <property type="entry name" value="CYTOCHROME_P450"/>
    <property type="match status" value="1"/>
</dbReference>
<dbReference type="PANTHER" id="PTHR46696">
    <property type="entry name" value="P450, PUTATIVE (EUROFUNG)-RELATED"/>
    <property type="match status" value="1"/>
</dbReference>
<name>A0A7W2TUP2_9GAMM</name>
<dbReference type="GO" id="GO:0020037">
    <property type="term" value="F:heme binding"/>
    <property type="evidence" value="ECO:0007669"/>
    <property type="project" value="InterPro"/>
</dbReference>
<dbReference type="PRINTS" id="PR00359">
    <property type="entry name" value="BP450"/>
</dbReference>
<comment type="caution">
    <text evidence="8">The sequence shown here is derived from an EMBL/GenBank/DDBJ whole genome shotgun (WGS) entry which is preliminary data.</text>
</comment>
<proteinExistence type="inferred from homology"/>
<dbReference type="Pfam" id="PF00067">
    <property type="entry name" value="p450"/>
    <property type="match status" value="2"/>
</dbReference>
<dbReference type="EMBL" id="JACFXU010000013">
    <property type="protein sequence ID" value="MBA6412241.1"/>
    <property type="molecule type" value="Genomic_DNA"/>
</dbReference>
<keyword evidence="3 7" id="KW-0479">Metal-binding</keyword>
<evidence type="ECO:0000313" key="9">
    <source>
        <dbReference type="Proteomes" id="UP000539350"/>
    </source>
</evidence>
<evidence type="ECO:0000256" key="6">
    <source>
        <dbReference type="ARBA" id="ARBA00023033"/>
    </source>
</evidence>
<dbReference type="GO" id="GO:0008395">
    <property type="term" value="F:steroid hydroxylase activity"/>
    <property type="evidence" value="ECO:0007669"/>
    <property type="project" value="TreeGrafter"/>
</dbReference>
<keyword evidence="5 7" id="KW-0408">Iron</keyword>
<keyword evidence="2 7" id="KW-0349">Heme</keyword>
<dbReference type="GO" id="GO:0006707">
    <property type="term" value="P:cholesterol catabolic process"/>
    <property type="evidence" value="ECO:0007669"/>
    <property type="project" value="TreeGrafter"/>
</dbReference>
<organism evidence="8 9">
    <name type="scientific">Sediminihaliea albiluteola</name>
    <dbReference type="NCBI Taxonomy" id="2758564"/>
    <lineage>
        <taxon>Bacteria</taxon>
        <taxon>Pseudomonadati</taxon>
        <taxon>Pseudomonadota</taxon>
        <taxon>Gammaproteobacteria</taxon>
        <taxon>Cellvibrionales</taxon>
        <taxon>Halieaceae</taxon>
        <taxon>Sediminihaliea</taxon>
    </lineage>
</organism>
<dbReference type="GO" id="GO:0036199">
    <property type="term" value="F:cholest-4-en-3-one 26-monooxygenase activity"/>
    <property type="evidence" value="ECO:0007669"/>
    <property type="project" value="TreeGrafter"/>
</dbReference>
<accession>A0A7W2TUP2</accession>
<dbReference type="PRINTS" id="PR00385">
    <property type="entry name" value="P450"/>
</dbReference>
<sequence length="421" mass="47779">MSKCPLANLADPELYQDGVPYELLSRFRERGSLVKMDDPLTGVPYWVAVKRDALDFVSKNPQIFSSSVKTPFPQEPKEEEREIAEMTTQLMAENSIINMDPPRHIKYRKVVSDAFTPRAVAEMEPILRQHAKEIVDRVASRGECEFVNEVAAELPLITILEMLGVPTDNRQRFLDLTNAMTFADDPDAATTPEEGQMAVMEVLTYAAEIAEQQKKNPTSTVAAALLEGEVDGQKVTSEMFAWMFLLLLVGGNETTRTVISHGLRLLMSHPDQLQHLVDHPEDIPDAIEEILRFHTAFIFMRRTAMQDVEFNGHQIKEGDKVLLSYHSVNHDEDVFGDDSMVFDIHRAKRMKGLSRQHRSFGIGEHFCLGASLARLELRVMFEEIIPRLRNPRLVGDISYMRNIFAHTMKTMPIEFDPEPAA</sequence>
<evidence type="ECO:0000256" key="2">
    <source>
        <dbReference type="ARBA" id="ARBA00022617"/>
    </source>
</evidence>
<keyword evidence="9" id="KW-1185">Reference proteome</keyword>
<dbReference type="CDD" id="cd11033">
    <property type="entry name" value="CYP142-like"/>
    <property type="match status" value="1"/>
</dbReference>